<feature type="domain" description="RNA polymerase sigma-70 region 2" evidence="5">
    <location>
        <begin position="75"/>
        <end position="140"/>
    </location>
</feature>
<keyword evidence="4" id="KW-0804">Transcription</keyword>
<dbReference type="GO" id="GO:0006352">
    <property type="term" value="P:DNA-templated transcription initiation"/>
    <property type="evidence" value="ECO:0007669"/>
    <property type="project" value="InterPro"/>
</dbReference>
<dbReference type="CDD" id="cd06171">
    <property type="entry name" value="Sigma70_r4"/>
    <property type="match status" value="1"/>
</dbReference>
<evidence type="ECO:0000256" key="4">
    <source>
        <dbReference type="ARBA" id="ARBA00023163"/>
    </source>
</evidence>
<dbReference type="AlphaFoldDB" id="A0A3E0WQV0"/>
<evidence type="ECO:0000256" key="2">
    <source>
        <dbReference type="ARBA" id="ARBA00023015"/>
    </source>
</evidence>
<dbReference type="SUPFAM" id="SSF88659">
    <property type="entry name" value="Sigma3 and sigma4 domains of RNA polymerase sigma factors"/>
    <property type="match status" value="1"/>
</dbReference>
<evidence type="ECO:0000259" key="6">
    <source>
        <dbReference type="Pfam" id="PF08281"/>
    </source>
</evidence>
<sequence length="251" mass="28300">MLPMRSLRHPCLLRVNCITKSLFICQVLWAYGSEQNALRNACGNFFLLATCKTAMSRLIRLWQRLSPAAAFDACVQPHIERLWRLAVRFQGNPSDAEDLMQDLLERAWQRREEIQQLDAPGPWLAKVLYRLHIDRWRRQGVHSQLVNWEELEETSDLMPAVSEEQAVLTAIAASEVLAAVDRLPEAQRAALLLHDGEGYTVEEVATIVDVPVGTVKSRLHRARAGVRHHVAEGTKSPPAACIEMEGPGEKQ</sequence>
<feature type="domain" description="RNA polymerase sigma factor 70 region 4 type 2" evidence="6">
    <location>
        <begin position="175"/>
        <end position="224"/>
    </location>
</feature>
<keyword evidence="8" id="KW-1185">Reference proteome</keyword>
<name>A0A3E0WQV0_9GAMM</name>
<dbReference type="Pfam" id="PF08281">
    <property type="entry name" value="Sigma70_r4_2"/>
    <property type="match status" value="1"/>
</dbReference>
<keyword evidence="2" id="KW-0805">Transcription regulation</keyword>
<evidence type="ECO:0000313" key="8">
    <source>
        <dbReference type="Proteomes" id="UP000256763"/>
    </source>
</evidence>
<evidence type="ECO:0000256" key="1">
    <source>
        <dbReference type="ARBA" id="ARBA00010641"/>
    </source>
</evidence>
<dbReference type="Gene3D" id="1.10.10.10">
    <property type="entry name" value="Winged helix-like DNA-binding domain superfamily/Winged helix DNA-binding domain"/>
    <property type="match status" value="1"/>
</dbReference>
<evidence type="ECO:0000259" key="5">
    <source>
        <dbReference type="Pfam" id="PF04542"/>
    </source>
</evidence>
<proteinExistence type="inferred from homology"/>
<evidence type="ECO:0000313" key="7">
    <source>
        <dbReference type="EMBL" id="RFA34377.1"/>
    </source>
</evidence>
<comment type="caution">
    <text evidence="7">The sequence shown here is derived from an EMBL/GenBank/DDBJ whole genome shotgun (WGS) entry which is preliminary data.</text>
</comment>
<dbReference type="Proteomes" id="UP000256763">
    <property type="component" value="Unassembled WGS sequence"/>
</dbReference>
<keyword evidence="3" id="KW-0731">Sigma factor</keyword>
<dbReference type="PANTHER" id="PTHR43133:SF25">
    <property type="entry name" value="RNA POLYMERASE SIGMA FACTOR RFAY-RELATED"/>
    <property type="match status" value="1"/>
</dbReference>
<dbReference type="Gene3D" id="1.10.1740.10">
    <property type="match status" value="1"/>
</dbReference>
<protein>
    <submittedName>
        <fullName evidence="7">Uncharacterized protein</fullName>
    </submittedName>
</protein>
<dbReference type="Pfam" id="PF04542">
    <property type="entry name" value="Sigma70_r2"/>
    <property type="match status" value="1"/>
</dbReference>
<dbReference type="InterPro" id="IPR013324">
    <property type="entry name" value="RNA_pol_sigma_r3/r4-like"/>
</dbReference>
<comment type="similarity">
    <text evidence="1">Belongs to the sigma-70 factor family. ECF subfamily.</text>
</comment>
<dbReference type="InterPro" id="IPR013249">
    <property type="entry name" value="RNA_pol_sigma70_r4_t2"/>
</dbReference>
<dbReference type="InterPro" id="IPR007627">
    <property type="entry name" value="RNA_pol_sigma70_r2"/>
</dbReference>
<dbReference type="InterPro" id="IPR039425">
    <property type="entry name" value="RNA_pol_sigma-70-like"/>
</dbReference>
<dbReference type="GO" id="GO:0016987">
    <property type="term" value="F:sigma factor activity"/>
    <property type="evidence" value="ECO:0007669"/>
    <property type="project" value="UniProtKB-KW"/>
</dbReference>
<gene>
    <name evidence="7" type="ORF">CAL65_15135</name>
</gene>
<evidence type="ECO:0000256" key="3">
    <source>
        <dbReference type="ARBA" id="ARBA00023082"/>
    </source>
</evidence>
<dbReference type="NCBIfam" id="TIGR02937">
    <property type="entry name" value="sigma70-ECF"/>
    <property type="match status" value="1"/>
</dbReference>
<reference evidence="8" key="1">
    <citation type="submission" date="2017-05" db="EMBL/GenBank/DDBJ databases">
        <authorList>
            <person name="Sharma S."/>
            <person name="Sidhu C."/>
            <person name="Pinnaka A.K."/>
        </authorList>
    </citation>
    <scope>NUCLEOTIDE SEQUENCE [LARGE SCALE GENOMIC DNA]</scope>
    <source>
        <strain evidence="8">AK93</strain>
    </source>
</reference>
<organism evidence="7 8">
    <name type="scientific">Alkalilimnicola ehrlichii</name>
    <dbReference type="NCBI Taxonomy" id="351052"/>
    <lineage>
        <taxon>Bacteria</taxon>
        <taxon>Pseudomonadati</taxon>
        <taxon>Pseudomonadota</taxon>
        <taxon>Gammaproteobacteria</taxon>
        <taxon>Chromatiales</taxon>
        <taxon>Ectothiorhodospiraceae</taxon>
        <taxon>Alkalilimnicola</taxon>
    </lineage>
</organism>
<dbReference type="EMBL" id="NFZW01000016">
    <property type="protein sequence ID" value="RFA34377.1"/>
    <property type="molecule type" value="Genomic_DNA"/>
</dbReference>
<dbReference type="InterPro" id="IPR013325">
    <property type="entry name" value="RNA_pol_sigma_r2"/>
</dbReference>
<dbReference type="InterPro" id="IPR036388">
    <property type="entry name" value="WH-like_DNA-bd_sf"/>
</dbReference>
<dbReference type="PANTHER" id="PTHR43133">
    <property type="entry name" value="RNA POLYMERASE ECF-TYPE SIGMA FACTO"/>
    <property type="match status" value="1"/>
</dbReference>
<dbReference type="OrthoDB" id="9797134at2"/>
<accession>A0A3E0WQV0</accession>
<dbReference type="InterPro" id="IPR014284">
    <property type="entry name" value="RNA_pol_sigma-70_dom"/>
</dbReference>
<dbReference type="GO" id="GO:0003677">
    <property type="term" value="F:DNA binding"/>
    <property type="evidence" value="ECO:0007669"/>
    <property type="project" value="InterPro"/>
</dbReference>
<dbReference type="SUPFAM" id="SSF88946">
    <property type="entry name" value="Sigma2 domain of RNA polymerase sigma factors"/>
    <property type="match status" value="1"/>
</dbReference>